<feature type="compositionally biased region" description="Gly residues" evidence="1">
    <location>
        <begin position="120"/>
        <end position="161"/>
    </location>
</feature>
<accession>A0ABU4VIP2</accession>
<feature type="compositionally biased region" description="Gly residues" evidence="1">
    <location>
        <begin position="445"/>
        <end position="458"/>
    </location>
</feature>
<dbReference type="Proteomes" id="UP001277761">
    <property type="component" value="Unassembled WGS sequence"/>
</dbReference>
<feature type="compositionally biased region" description="Basic and acidic residues" evidence="1">
    <location>
        <begin position="536"/>
        <end position="561"/>
    </location>
</feature>
<evidence type="ECO:0000313" key="3">
    <source>
        <dbReference type="Proteomes" id="UP001277761"/>
    </source>
</evidence>
<name>A0ABU4VIP2_9ACTN</name>
<evidence type="ECO:0000256" key="1">
    <source>
        <dbReference type="SAM" id="MobiDB-lite"/>
    </source>
</evidence>
<dbReference type="EMBL" id="JAXAVX010000003">
    <property type="protein sequence ID" value="MDX8151559.1"/>
    <property type="molecule type" value="Genomic_DNA"/>
</dbReference>
<feature type="compositionally biased region" description="Low complexity" evidence="1">
    <location>
        <begin position="425"/>
        <end position="444"/>
    </location>
</feature>
<organism evidence="2 3">
    <name type="scientific">Patulibacter brassicae</name>
    <dbReference type="NCBI Taxonomy" id="1705717"/>
    <lineage>
        <taxon>Bacteria</taxon>
        <taxon>Bacillati</taxon>
        <taxon>Actinomycetota</taxon>
        <taxon>Thermoleophilia</taxon>
        <taxon>Solirubrobacterales</taxon>
        <taxon>Patulibacteraceae</taxon>
        <taxon>Patulibacter</taxon>
    </lineage>
</organism>
<feature type="compositionally biased region" description="Basic and acidic residues" evidence="1">
    <location>
        <begin position="517"/>
        <end position="527"/>
    </location>
</feature>
<evidence type="ECO:0000313" key="2">
    <source>
        <dbReference type="EMBL" id="MDX8151559.1"/>
    </source>
</evidence>
<protein>
    <submittedName>
        <fullName evidence="2">Uncharacterized protein</fullName>
    </submittedName>
</protein>
<feature type="compositionally biased region" description="Low complexity" evidence="1">
    <location>
        <begin position="459"/>
        <end position="515"/>
    </location>
</feature>
<dbReference type="RefSeq" id="WP_319953714.1">
    <property type="nucleotide sequence ID" value="NZ_JAXAVX010000003.1"/>
</dbReference>
<feature type="compositionally biased region" description="Low complexity" evidence="1">
    <location>
        <begin position="565"/>
        <end position="574"/>
    </location>
</feature>
<keyword evidence="3" id="KW-1185">Reference proteome</keyword>
<gene>
    <name evidence="2" type="ORF">SK069_08155</name>
</gene>
<feature type="compositionally biased region" description="Low complexity" evidence="1">
    <location>
        <begin position="208"/>
        <end position="222"/>
    </location>
</feature>
<comment type="caution">
    <text evidence="2">The sequence shown here is derived from an EMBL/GenBank/DDBJ whole genome shotgun (WGS) entry which is preliminary data.</text>
</comment>
<proteinExistence type="predicted"/>
<feature type="region of interest" description="Disordered" evidence="1">
    <location>
        <begin position="61"/>
        <end position="242"/>
    </location>
</feature>
<feature type="region of interest" description="Disordered" evidence="1">
    <location>
        <begin position="401"/>
        <end position="574"/>
    </location>
</feature>
<feature type="compositionally biased region" description="Low complexity" evidence="1">
    <location>
        <begin position="87"/>
        <end position="97"/>
    </location>
</feature>
<sequence length="574" mass="54155">MDRATRRDFGLAGAVGLTLAVGTLALGVAFVPGGGPSGRVDLAESDPHARLLQLVDGVERAPLRRGPAAPSAERDASRGAGDGAATGAGDAPDAGAAPRGGGARFGEAAPERGRIPSGDGAAGSGGPGSNGGAGGSGATPGGSGAGSGGSSPGGSDGGAGGTSPTDGLRLRVASVSLSGGDGATLRAGSEVRVRVEASGAGTDDERNATAGAAVPGGTTSVAPPTGVAAASNRDETAADPVARSGVSAWWGADEPVQMDVRVRLGDETVRELRAAAARVGGPVGLRAVVDLTRGSGDSPDVRVRLQIQPFSGSAPAARRSTAPADGALSNAVELVTPIDLQEPAEAKPAPSAAVGAEQEPVEVRIAVPQAGQTASSHAGVGLPEGGTGDDAAVSVALHLPAADEPLGGTPVAVEDRGTGDVTANAPADPGPGSAAGEGSSPEGGSASGGGASSDGGASGSASGAGSSSAGGSSADGGASSAEGSAAGDASSGSGTSTDGGEATAVSDSAAGSTDASDGERAASVERRAARRSRGLRRAERAAERRADQRAAARERAARRGGGDPGVARAAASAG</sequence>
<reference evidence="2 3" key="1">
    <citation type="submission" date="2023-11" db="EMBL/GenBank/DDBJ databases">
        <authorList>
            <person name="Xu M."/>
            <person name="Jiang T."/>
        </authorList>
    </citation>
    <scope>NUCLEOTIDE SEQUENCE [LARGE SCALE GENOMIC DNA]</scope>
    <source>
        <strain evidence="2 3">SD</strain>
    </source>
</reference>